<dbReference type="PANTHER" id="PTHR24223:SF181">
    <property type="entry name" value="ABC TRANSPORTER C FAMILY MEMBER 3"/>
    <property type="match status" value="1"/>
</dbReference>
<name>A0AAJ6XJL5_POPEU</name>
<evidence type="ECO:0000256" key="10">
    <source>
        <dbReference type="ARBA" id="ARBA00022989"/>
    </source>
</evidence>
<dbReference type="InterPro" id="IPR003439">
    <property type="entry name" value="ABC_transporter-like_ATP-bd"/>
</dbReference>
<feature type="transmembrane region" description="Helical" evidence="14">
    <location>
        <begin position="132"/>
        <end position="154"/>
    </location>
</feature>
<evidence type="ECO:0000256" key="7">
    <source>
        <dbReference type="ARBA" id="ARBA00022741"/>
    </source>
</evidence>
<organism evidence="17 18">
    <name type="scientific">Populus euphratica</name>
    <name type="common">Euphrates poplar</name>
    <dbReference type="NCBI Taxonomy" id="75702"/>
    <lineage>
        <taxon>Eukaryota</taxon>
        <taxon>Viridiplantae</taxon>
        <taxon>Streptophyta</taxon>
        <taxon>Embryophyta</taxon>
        <taxon>Tracheophyta</taxon>
        <taxon>Spermatophyta</taxon>
        <taxon>Magnoliopsida</taxon>
        <taxon>eudicotyledons</taxon>
        <taxon>Gunneridae</taxon>
        <taxon>Pentapetalae</taxon>
        <taxon>rosids</taxon>
        <taxon>fabids</taxon>
        <taxon>Malpighiales</taxon>
        <taxon>Salicaceae</taxon>
        <taxon>Saliceae</taxon>
        <taxon>Populus</taxon>
    </lineage>
</organism>
<feature type="non-terminal residue" evidence="18">
    <location>
        <position position="1373"/>
    </location>
</feature>
<evidence type="ECO:0000259" key="15">
    <source>
        <dbReference type="PROSITE" id="PS50893"/>
    </source>
</evidence>
<accession>A0AAJ6XJL5</accession>
<dbReference type="PROSITE" id="PS50893">
    <property type="entry name" value="ABC_TRANSPORTER_2"/>
    <property type="match status" value="1"/>
</dbReference>
<feature type="domain" description="ABC transmembrane type-1" evidence="16">
    <location>
        <begin position="297"/>
        <end position="577"/>
    </location>
</feature>
<keyword evidence="6" id="KW-0677">Repeat</keyword>
<dbReference type="InterPro" id="IPR044726">
    <property type="entry name" value="ABCC_6TM_D2"/>
</dbReference>
<dbReference type="GO" id="GO:0016887">
    <property type="term" value="F:ATP hydrolysis activity"/>
    <property type="evidence" value="ECO:0007669"/>
    <property type="project" value="InterPro"/>
</dbReference>
<comment type="catalytic activity">
    <reaction evidence="12">
        <text>ATP + H2O + xenobioticSide 1 = ADP + phosphate + xenobioticSide 2.</text>
        <dbReference type="EC" id="7.6.2.2"/>
    </reaction>
</comment>
<comment type="similarity">
    <text evidence="2">Belongs to the ABC transporter superfamily. ABCC family. Conjugate transporter (TC 3.A.1.208) subfamily.</text>
</comment>
<dbReference type="GO" id="GO:0005524">
    <property type="term" value="F:ATP binding"/>
    <property type="evidence" value="ECO:0007669"/>
    <property type="project" value="UniProtKB-KW"/>
</dbReference>
<feature type="transmembrane region" description="Helical" evidence="14">
    <location>
        <begin position="963"/>
        <end position="989"/>
    </location>
</feature>
<feature type="transmembrane region" description="Helical" evidence="14">
    <location>
        <begin position="15"/>
        <end position="38"/>
    </location>
</feature>
<dbReference type="InterPro" id="IPR050173">
    <property type="entry name" value="ABC_transporter_C-like"/>
</dbReference>
<dbReference type="InterPro" id="IPR027417">
    <property type="entry name" value="P-loop_NTPase"/>
</dbReference>
<evidence type="ECO:0000256" key="2">
    <source>
        <dbReference type="ARBA" id="ARBA00009726"/>
    </source>
</evidence>
<dbReference type="InterPro" id="IPR036640">
    <property type="entry name" value="ABC1_TM_sf"/>
</dbReference>
<keyword evidence="5 14" id="KW-0812">Transmembrane</keyword>
<proteinExistence type="inferred from homology"/>
<keyword evidence="7" id="KW-0547">Nucleotide-binding</keyword>
<keyword evidence="11 14" id="KW-0472">Membrane</keyword>
<dbReference type="PROSITE" id="PS50929">
    <property type="entry name" value="ABC_TM1F"/>
    <property type="match status" value="2"/>
</dbReference>
<evidence type="ECO:0000256" key="5">
    <source>
        <dbReference type="ARBA" id="ARBA00022692"/>
    </source>
</evidence>
<evidence type="ECO:0000256" key="3">
    <source>
        <dbReference type="ARBA" id="ARBA00012191"/>
    </source>
</evidence>
<gene>
    <name evidence="18" type="primary">LOC105123151</name>
</gene>
<keyword evidence="10 14" id="KW-1133">Transmembrane helix</keyword>
<keyword evidence="9" id="KW-1278">Translocase</keyword>
<dbReference type="GeneID" id="105123151"/>
<dbReference type="RefSeq" id="XP_011020964.1">
    <property type="nucleotide sequence ID" value="XM_011022662.1"/>
</dbReference>
<dbReference type="EC" id="7.6.2.2" evidence="3"/>
<feature type="domain" description="ABC transporter" evidence="15">
    <location>
        <begin position="611"/>
        <end position="834"/>
    </location>
</feature>
<dbReference type="GO" id="GO:0008559">
    <property type="term" value="F:ABC-type xenobiotic transporter activity"/>
    <property type="evidence" value="ECO:0007669"/>
    <property type="project" value="UniProtKB-EC"/>
</dbReference>
<dbReference type="SUPFAM" id="SSF90123">
    <property type="entry name" value="ABC transporter transmembrane region"/>
    <property type="match status" value="2"/>
</dbReference>
<sequence>MLAPGSNIDFLLKSIFIRGFCGSLHLVLLLALSVSYVCKKLSRRGDGEGSKETLKIKRRFMWYKQAMVCCLGVSVFNFILCLLSYFYLYGNVWSDGEAMTLLDLGLRTLSWGALVVYLHTQFFNSGEKMFPLLLRVWWGFYSAISCYCFFVDVFLHHKHVSLAIEWYLVSDVVAVFTGLFLCYVGSLRSDIQDVLEEPLLNGDSSSIDNLENRGADTVTPFGNAGLFSILTFSWMNSLIAAGNKKTLDLEDVPQLHGVDSVVGAFPVFKNKLESDCGRVTRFKFAKALFLLVWKEILWTALLALIHTLSSYVGPYLIDVFVQCLDGRGEFKNQGYILAFAFVVAKLAECLAHRHLRFRLQQIGTRLHAVTTTMIYNKSLTIPSHSKQGHSSGQIINIMTIDANRIGIFSWYMHDPWLVILQVCLALLILYRNLGLGSVAGFVATVIVMSLNYPFGRLEEKFQDKLMESKDKRMKATAEILRNMRILKLQGWEMKFLSKILELRKVETRWLKKYLYTSEVITVVAWVTPTVVAVATFGTCMLMGVPLDSGKVLSALATFEILQSPIYNLPNTVSMLIQTKVSLDRIASFLCLDDLQPDAIEKLPGGSSDTAIEIVDGNFSWDLSSPSATLKDINFKVFNGMKVVVCGTVGSGKSSLLSSILRELPKISGTLKLCRTKAYVAQSPWIQSGKIDENILFGKGMDRERYEKILEACSLKKDLEILSFGDQTVIGERGINLSGGQKQRIQIARALYQDAQIYLFDDPFSAVDAHTGSHLFKEVLLGLLSSKTVIYVTHQVEFLSTADLILVMKDGRIAQAGKYDDILNSGSDFTVLVSAHKAALSVLDSRQAGPVSENESVKDNNGGENSTDGIVHNEGNKDSQIGKADEVAEPQAQLIQEEEREKGSVGFQIYWKYITTAYGGALVPFILLAQLLFQILQIGSTYWMAWATPVSKDVKPVVSGSRLLIVYVSLVIGSSFGILTRVMLLVTAGYKTATLLFNKLHLCIFRAPMSFFDATPSGRIINRASTDQSALEMEIPYIVGELAIQAITLLGIITVMSQVAWQVFMVSIPVIAACIWYQQYYIPSARELSQLIGVCNAPVIQNFAETISGAIMIRSFDQESRFEEINMKLTDAYSRPKFHNSAAMQWLCFRMDMFSSITFAFCLFLLVSFPEKINPAIAGLAVTYALGLHMAQHVLIWCFCNCENKLISVERILQYISIPAEPPLVIEANRPGHSWPSHGEIDIDNLQVRYAPHMPLVLRGLSCTFPGGNKTGIVGRTGSGKSTLIQALFRTVEPAAGQIMIDNIDISLIGLHDLRSRLSIIPQDPTMFEGTVRSNLDPLEEYTDEQIWEVLDKCQLGDEVRKKERKLDSTGLSF</sequence>
<dbReference type="CDD" id="cd18579">
    <property type="entry name" value="ABC_6TM_ABCC_D1"/>
    <property type="match status" value="1"/>
</dbReference>
<dbReference type="PROSITE" id="PS00211">
    <property type="entry name" value="ABC_TRANSPORTER_1"/>
    <property type="match status" value="1"/>
</dbReference>
<evidence type="ECO:0000256" key="14">
    <source>
        <dbReference type="SAM" id="Phobius"/>
    </source>
</evidence>
<dbReference type="GO" id="GO:0016020">
    <property type="term" value="C:membrane"/>
    <property type="evidence" value="ECO:0007669"/>
    <property type="project" value="UniProtKB-SubCell"/>
</dbReference>
<dbReference type="InterPro" id="IPR044746">
    <property type="entry name" value="ABCC_6TM_D1"/>
</dbReference>
<evidence type="ECO:0000256" key="4">
    <source>
        <dbReference type="ARBA" id="ARBA00022448"/>
    </source>
</evidence>
<dbReference type="FunFam" id="3.40.50.300:FF:002980">
    <property type="entry name" value="ABC transporter C family member 9"/>
    <property type="match status" value="1"/>
</dbReference>
<dbReference type="SUPFAM" id="SSF52540">
    <property type="entry name" value="P-loop containing nucleoside triphosphate hydrolases"/>
    <property type="match status" value="2"/>
</dbReference>
<dbReference type="FunFam" id="3.40.50.300:FF:000508">
    <property type="entry name" value="ABC transporter C family member 5"/>
    <property type="match status" value="1"/>
</dbReference>
<dbReference type="CDD" id="cd18580">
    <property type="entry name" value="ABC_6TM_ABCC_D2"/>
    <property type="match status" value="1"/>
</dbReference>
<feature type="transmembrane region" description="Helical" evidence="14">
    <location>
        <begin position="100"/>
        <end position="120"/>
    </location>
</feature>
<evidence type="ECO:0000256" key="11">
    <source>
        <dbReference type="ARBA" id="ARBA00023136"/>
    </source>
</evidence>
<dbReference type="PANTHER" id="PTHR24223">
    <property type="entry name" value="ATP-BINDING CASSETTE SUB-FAMILY C"/>
    <property type="match status" value="1"/>
</dbReference>
<dbReference type="InterPro" id="IPR011527">
    <property type="entry name" value="ABC1_TM_dom"/>
</dbReference>
<feature type="transmembrane region" description="Helical" evidence="14">
    <location>
        <begin position="1152"/>
        <end position="1169"/>
    </location>
</feature>
<evidence type="ECO:0000256" key="13">
    <source>
        <dbReference type="SAM" id="MobiDB-lite"/>
    </source>
</evidence>
<keyword evidence="4" id="KW-0813">Transport</keyword>
<feature type="transmembrane region" description="Helical" evidence="14">
    <location>
        <begin position="1058"/>
        <end position="1076"/>
    </location>
</feature>
<feature type="transmembrane region" description="Helical" evidence="14">
    <location>
        <begin position="408"/>
        <end position="429"/>
    </location>
</feature>
<evidence type="ECO:0000313" key="17">
    <source>
        <dbReference type="Proteomes" id="UP000694918"/>
    </source>
</evidence>
<dbReference type="Proteomes" id="UP000694918">
    <property type="component" value="Unplaced"/>
</dbReference>
<comment type="subcellular location">
    <subcellularLocation>
        <location evidence="1">Membrane</location>
        <topology evidence="1">Multi-pass membrane protein</topology>
    </subcellularLocation>
</comment>
<feature type="transmembrane region" description="Helical" evidence="14">
    <location>
        <begin position="920"/>
        <end position="943"/>
    </location>
</feature>
<evidence type="ECO:0000256" key="8">
    <source>
        <dbReference type="ARBA" id="ARBA00022840"/>
    </source>
</evidence>
<protein>
    <recommendedName>
        <fullName evidence="3">ABC-type xenobiotic transporter</fullName>
        <ecNumber evidence="3">7.6.2.2</ecNumber>
    </recommendedName>
</protein>
<feature type="region of interest" description="Disordered" evidence="13">
    <location>
        <begin position="845"/>
        <end position="875"/>
    </location>
</feature>
<feature type="transmembrane region" description="Helical" evidence="14">
    <location>
        <begin position="288"/>
        <end position="312"/>
    </location>
</feature>
<dbReference type="Pfam" id="PF00664">
    <property type="entry name" value="ABC_membrane"/>
    <property type="match status" value="2"/>
</dbReference>
<evidence type="ECO:0000259" key="16">
    <source>
        <dbReference type="PROSITE" id="PS50929"/>
    </source>
</evidence>
<dbReference type="InterPro" id="IPR003593">
    <property type="entry name" value="AAA+_ATPase"/>
</dbReference>
<dbReference type="SMART" id="SM00382">
    <property type="entry name" value="AAA"/>
    <property type="match status" value="2"/>
</dbReference>
<dbReference type="FunFam" id="1.20.1560.10:FF:000002">
    <property type="entry name" value="ABC transporter C family member 5"/>
    <property type="match status" value="1"/>
</dbReference>
<dbReference type="CDD" id="cd03250">
    <property type="entry name" value="ABCC_MRP_domain1"/>
    <property type="match status" value="1"/>
</dbReference>
<dbReference type="InterPro" id="IPR017871">
    <property type="entry name" value="ABC_transporter-like_CS"/>
</dbReference>
<feature type="transmembrane region" description="Helical" evidence="14">
    <location>
        <begin position="166"/>
        <end position="184"/>
    </location>
</feature>
<evidence type="ECO:0000256" key="9">
    <source>
        <dbReference type="ARBA" id="ARBA00022967"/>
    </source>
</evidence>
<dbReference type="Gene3D" id="1.20.1560.10">
    <property type="entry name" value="ABC transporter type 1, transmembrane domain"/>
    <property type="match status" value="2"/>
</dbReference>
<keyword evidence="17" id="KW-1185">Reference proteome</keyword>
<evidence type="ECO:0000256" key="12">
    <source>
        <dbReference type="ARBA" id="ARBA00034018"/>
    </source>
</evidence>
<evidence type="ECO:0000256" key="6">
    <source>
        <dbReference type="ARBA" id="ARBA00022737"/>
    </source>
</evidence>
<evidence type="ECO:0000256" key="1">
    <source>
        <dbReference type="ARBA" id="ARBA00004141"/>
    </source>
</evidence>
<feature type="transmembrane region" description="Helical" evidence="14">
    <location>
        <begin position="1175"/>
        <end position="1199"/>
    </location>
</feature>
<feature type="transmembrane region" description="Helical" evidence="14">
    <location>
        <begin position="332"/>
        <end position="351"/>
    </location>
</feature>
<feature type="domain" description="ABC transmembrane type-1" evidence="16">
    <location>
        <begin position="924"/>
        <end position="1190"/>
    </location>
</feature>
<evidence type="ECO:0000313" key="18">
    <source>
        <dbReference type="RefSeq" id="XP_011020964.1"/>
    </source>
</evidence>
<dbReference type="FunFam" id="1.20.1560.10:FF:000003">
    <property type="entry name" value="ABC transporter C family member 10"/>
    <property type="match status" value="1"/>
</dbReference>
<reference evidence="18" key="1">
    <citation type="submission" date="2025-08" db="UniProtKB">
        <authorList>
            <consortium name="RefSeq"/>
        </authorList>
    </citation>
    <scope>IDENTIFICATION</scope>
</reference>
<dbReference type="KEGG" id="peu:105123151"/>
<keyword evidence="8" id="KW-0067">ATP-binding</keyword>
<feature type="transmembrane region" description="Helical" evidence="14">
    <location>
        <begin position="435"/>
        <end position="454"/>
    </location>
</feature>
<feature type="transmembrane region" description="Helical" evidence="14">
    <location>
        <begin position="66"/>
        <end position="88"/>
    </location>
</feature>
<dbReference type="Pfam" id="PF00005">
    <property type="entry name" value="ABC_tran"/>
    <property type="match status" value="2"/>
</dbReference>
<dbReference type="Gene3D" id="3.40.50.300">
    <property type="entry name" value="P-loop containing nucleotide triphosphate hydrolases"/>
    <property type="match status" value="2"/>
</dbReference>